<organism evidence="7 8">
    <name type="scientific">Telmatospirillum siberiense</name>
    <dbReference type="NCBI Taxonomy" id="382514"/>
    <lineage>
        <taxon>Bacteria</taxon>
        <taxon>Pseudomonadati</taxon>
        <taxon>Pseudomonadota</taxon>
        <taxon>Alphaproteobacteria</taxon>
        <taxon>Rhodospirillales</taxon>
        <taxon>Rhodospirillaceae</taxon>
        <taxon>Telmatospirillum</taxon>
    </lineage>
</organism>
<dbReference type="InterPro" id="IPR005119">
    <property type="entry name" value="LysR_subst-bd"/>
</dbReference>
<keyword evidence="8" id="KW-1185">Reference proteome</keyword>
<keyword evidence="2" id="KW-0805">Transcription regulation</keyword>
<evidence type="ECO:0000313" key="7">
    <source>
        <dbReference type="EMBL" id="PKU23875.1"/>
    </source>
</evidence>
<dbReference type="SUPFAM" id="SSF46785">
    <property type="entry name" value="Winged helix' DNA-binding domain"/>
    <property type="match status" value="1"/>
</dbReference>
<evidence type="ECO:0000256" key="2">
    <source>
        <dbReference type="ARBA" id="ARBA00023015"/>
    </source>
</evidence>
<keyword evidence="5" id="KW-0175">Coiled coil</keyword>
<dbReference type="AlphaFoldDB" id="A0A2N3PTY7"/>
<dbReference type="CDD" id="cd08422">
    <property type="entry name" value="PBP2_CrgA_like"/>
    <property type="match status" value="1"/>
</dbReference>
<dbReference type="Proteomes" id="UP000233293">
    <property type="component" value="Unassembled WGS sequence"/>
</dbReference>
<evidence type="ECO:0000313" key="8">
    <source>
        <dbReference type="Proteomes" id="UP000233293"/>
    </source>
</evidence>
<dbReference type="Gene3D" id="1.10.10.10">
    <property type="entry name" value="Winged helix-like DNA-binding domain superfamily/Winged helix DNA-binding domain"/>
    <property type="match status" value="1"/>
</dbReference>
<dbReference type="PROSITE" id="PS50931">
    <property type="entry name" value="HTH_LYSR"/>
    <property type="match status" value="1"/>
</dbReference>
<comment type="caution">
    <text evidence="7">The sequence shown here is derived from an EMBL/GenBank/DDBJ whole genome shotgun (WGS) entry which is preliminary data.</text>
</comment>
<dbReference type="GO" id="GO:0006351">
    <property type="term" value="P:DNA-templated transcription"/>
    <property type="evidence" value="ECO:0007669"/>
    <property type="project" value="TreeGrafter"/>
</dbReference>
<protein>
    <submittedName>
        <fullName evidence="7">LysR family transcriptional regulator</fullName>
    </submittedName>
</protein>
<comment type="similarity">
    <text evidence="1">Belongs to the LysR transcriptional regulatory family.</text>
</comment>
<evidence type="ECO:0000259" key="6">
    <source>
        <dbReference type="PROSITE" id="PS50931"/>
    </source>
</evidence>
<dbReference type="EMBL" id="PIUM01000016">
    <property type="protein sequence ID" value="PKU23875.1"/>
    <property type="molecule type" value="Genomic_DNA"/>
</dbReference>
<dbReference type="InterPro" id="IPR058163">
    <property type="entry name" value="LysR-type_TF_proteobact-type"/>
</dbReference>
<name>A0A2N3PTY7_9PROT</name>
<sequence length="297" mass="32180">MASLEHYEAFVQTIERGSLTGAAKRLNRSLQSISRALAALEDELGVELVRRTTRRLHPTPAGFMLFEKLRTALKDIENARAEAGRDADRVSGVLRIGASVLFAPNHVVPTATAFLQRFPEVEIELVLNDALADLIEDRLDVAIRIGDLGAASLRSKKIAQLRRVVVAAPSYLTRRGYPKAPSDLSTHLCVVRTFGPEGDIWPLTQGAEIARVPVKGALRCNDAAAANAAVLHGAGIGLAPLWQVRHDIDAGRLELLLPEFEPPPIAVSAVWPASAGAPARTRLFIEMLSHRLAGERI</sequence>
<evidence type="ECO:0000256" key="5">
    <source>
        <dbReference type="SAM" id="Coils"/>
    </source>
</evidence>
<dbReference type="SUPFAM" id="SSF53850">
    <property type="entry name" value="Periplasmic binding protein-like II"/>
    <property type="match status" value="1"/>
</dbReference>
<evidence type="ECO:0000256" key="4">
    <source>
        <dbReference type="ARBA" id="ARBA00023163"/>
    </source>
</evidence>
<dbReference type="GO" id="GO:0043565">
    <property type="term" value="F:sequence-specific DNA binding"/>
    <property type="evidence" value="ECO:0007669"/>
    <property type="project" value="TreeGrafter"/>
</dbReference>
<feature type="coiled-coil region" evidence="5">
    <location>
        <begin position="23"/>
        <end position="86"/>
    </location>
</feature>
<dbReference type="OrthoDB" id="9812435at2"/>
<evidence type="ECO:0000256" key="1">
    <source>
        <dbReference type="ARBA" id="ARBA00009437"/>
    </source>
</evidence>
<proteinExistence type="inferred from homology"/>
<gene>
    <name evidence="7" type="ORF">CWS72_14450</name>
</gene>
<keyword evidence="4" id="KW-0804">Transcription</keyword>
<feature type="domain" description="HTH lysR-type" evidence="6">
    <location>
        <begin position="1"/>
        <end position="59"/>
    </location>
</feature>
<dbReference type="Pfam" id="PF00126">
    <property type="entry name" value="HTH_1"/>
    <property type="match status" value="1"/>
</dbReference>
<dbReference type="InterPro" id="IPR036390">
    <property type="entry name" value="WH_DNA-bd_sf"/>
</dbReference>
<dbReference type="Gene3D" id="3.40.190.290">
    <property type="match status" value="1"/>
</dbReference>
<dbReference type="PANTHER" id="PTHR30537">
    <property type="entry name" value="HTH-TYPE TRANSCRIPTIONAL REGULATOR"/>
    <property type="match status" value="1"/>
</dbReference>
<dbReference type="InterPro" id="IPR000847">
    <property type="entry name" value="LysR_HTH_N"/>
</dbReference>
<dbReference type="InterPro" id="IPR036388">
    <property type="entry name" value="WH-like_DNA-bd_sf"/>
</dbReference>
<dbReference type="PANTHER" id="PTHR30537:SF35">
    <property type="entry name" value="TRANSCRIPTIONAL REGULATORY PROTEIN"/>
    <property type="match status" value="1"/>
</dbReference>
<reference evidence="8" key="1">
    <citation type="submission" date="2017-12" db="EMBL/GenBank/DDBJ databases">
        <title>Draft genome sequence of Telmatospirillum siberiense 26-4b1T, an acidotolerant peatland alphaproteobacterium potentially involved in sulfur cycling.</title>
        <authorList>
            <person name="Hausmann B."/>
            <person name="Pjevac P."/>
            <person name="Schreck K."/>
            <person name="Herbold C.W."/>
            <person name="Daims H."/>
            <person name="Wagner M."/>
            <person name="Pester M."/>
            <person name="Loy A."/>
        </authorList>
    </citation>
    <scope>NUCLEOTIDE SEQUENCE [LARGE SCALE GENOMIC DNA]</scope>
    <source>
        <strain evidence="8">26-4b1</strain>
    </source>
</reference>
<dbReference type="Pfam" id="PF03466">
    <property type="entry name" value="LysR_substrate"/>
    <property type="match status" value="1"/>
</dbReference>
<dbReference type="GO" id="GO:0003700">
    <property type="term" value="F:DNA-binding transcription factor activity"/>
    <property type="evidence" value="ECO:0007669"/>
    <property type="project" value="InterPro"/>
</dbReference>
<keyword evidence="3" id="KW-0238">DNA-binding</keyword>
<dbReference type="RefSeq" id="WP_101251331.1">
    <property type="nucleotide sequence ID" value="NZ_PIUM01000016.1"/>
</dbReference>
<evidence type="ECO:0000256" key="3">
    <source>
        <dbReference type="ARBA" id="ARBA00023125"/>
    </source>
</evidence>
<accession>A0A2N3PTY7</accession>